<evidence type="ECO:0000256" key="1">
    <source>
        <dbReference type="ARBA" id="ARBA00022741"/>
    </source>
</evidence>
<feature type="domain" description="Helicase C-terminal" evidence="6">
    <location>
        <begin position="772"/>
        <end position="927"/>
    </location>
</feature>
<reference evidence="8" key="1">
    <citation type="submission" date="2024-06" db="EMBL/GenBank/DDBJ databases">
        <title>Multi-omics analyses provide insights into the biosynthesis of the anticancer antibiotic pleurotin in Hohenbuehelia grisea.</title>
        <authorList>
            <person name="Weaver J.A."/>
            <person name="Alberti F."/>
        </authorList>
    </citation>
    <scope>NUCLEOTIDE SEQUENCE [LARGE SCALE GENOMIC DNA]</scope>
    <source>
        <strain evidence="8">T-177</strain>
    </source>
</reference>
<evidence type="ECO:0000256" key="3">
    <source>
        <dbReference type="ARBA" id="ARBA00022840"/>
    </source>
</evidence>
<organism evidence="7 8">
    <name type="scientific">Hohenbuehelia grisea</name>
    <dbReference type="NCBI Taxonomy" id="104357"/>
    <lineage>
        <taxon>Eukaryota</taxon>
        <taxon>Fungi</taxon>
        <taxon>Dikarya</taxon>
        <taxon>Basidiomycota</taxon>
        <taxon>Agaricomycotina</taxon>
        <taxon>Agaricomycetes</taxon>
        <taxon>Agaricomycetidae</taxon>
        <taxon>Agaricales</taxon>
        <taxon>Pleurotineae</taxon>
        <taxon>Pleurotaceae</taxon>
        <taxon>Hohenbuehelia</taxon>
    </lineage>
</organism>
<comment type="caution">
    <text evidence="7">The sequence shown here is derived from an EMBL/GenBank/DDBJ whole genome shotgun (WGS) entry which is preliminary data.</text>
</comment>
<evidence type="ECO:0000256" key="4">
    <source>
        <dbReference type="SAM" id="MobiDB-lite"/>
    </source>
</evidence>
<sequence length="1049" mass="115431">MTSPIASIASSPEPAPSRFASSPPQSARESSLGLELGESSLQASAPASTAPSSPYNLISDDDDADCEDVKMEEPLGKEDSGSTLGVADLDVDASPERDMRDVIISQFSSEEEAFNKLQFVLDKSALFSSILKQRMDHDKAEQLEALREAKKASKPTRTSSSKKEKKRALGDAGGDEKPAALKRRRMQDGSALDKDGDDTITLDDIPIFPQPALISGAKMKPYQLEGLQWMVALHQNGISGILGDEMGLGKTLQTISFCAYLREQGFDKPFLVVCPLSVMHNWVEEFKKFAPSIPVCMYHGTPTERAELRKTTMSISKLSDDSAATSHTPKKPAEPKDADASDDEGKEISDGEKSEEAHDEAEYENSDDESAPRAKGRSRYGRAVKPAARSEAAPVAKRARGGRGRGTTGRTTGRSQPKAKDSATAKTIQTKLSFKPSAKAAKASGDAAEAKEDVQEGSTSKDASSSALDFPVVVTTYEMIIRDRVHLAPYEWGYIVVDEGHRLKNLECKLIKEIKKYSSAGRMILTGTPLHNNLAELWSLLNFVLPDIFTDVEQFQEWFNLPDMQSNIGSERASSIIESLHAILKPFLLRRLKVDVEFGLPPKKEYVLYAPLTAWQHEVYGKVLDGALRGYLLSKSGSAAAKEAGSSKTIDVDGPRRLRSTNGKGKKKGRKNYVVDGDDDEYFEMLERGELDERGFRAVEEETDSAALAELARQHQYKAAAKKVNNMKLQNTVMQLRKVCSHPFLFDWPIDPRTRQPMLDDRLVNSSGKMLVLDRLLTELFKRKHKVLLFSQFTTMLDVIEDWAIEFKGWELCRIDGSTSPMERRDQMNRFQNGGDAPDAPCLFLLSTRAGGLGINLTAADTVIFYDQDWNPQMDAQAQDRAHRIGQTKPVLIFRLVSAHTIETKIMQRASEKRKLEALVIAKGKFKKPATAARAGKPATMAEMAAELLKLEGEKIEVVPDTEAGKASVLSDAELDMLLDRSPEVFADRQRGWTSAQGNTDKTTQSLDRDGDAAVPDRDGGSKTAFAVYEAPPDEGSEALAMMMGEEVV</sequence>
<feature type="compositionally biased region" description="Low complexity" evidence="4">
    <location>
        <begin position="29"/>
        <end position="54"/>
    </location>
</feature>
<evidence type="ECO:0000313" key="8">
    <source>
        <dbReference type="Proteomes" id="UP001556367"/>
    </source>
</evidence>
<proteinExistence type="predicted"/>
<feature type="region of interest" description="Disordered" evidence="4">
    <location>
        <begin position="644"/>
        <end position="671"/>
    </location>
</feature>
<gene>
    <name evidence="7" type="ORF">HGRIS_010840</name>
</gene>
<keyword evidence="3" id="KW-0067">ATP-binding</keyword>
<dbReference type="PROSITE" id="PS00018">
    <property type="entry name" value="EF_HAND_1"/>
    <property type="match status" value="1"/>
</dbReference>
<keyword evidence="8" id="KW-1185">Reference proteome</keyword>
<feature type="region of interest" description="Disordered" evidence="4">
    <location>
        <begin position="147"/>
        <end position="197"/>
    </location>
</feature>
<feature type="compositionally biased region" description="Acidic residues" evidence="4">
    <location>
        <begin position="357"/>
        <end position="369"/>
    </location>
</feature>
<evidence type="ECO:0000259" key="5">
    <source>
        <dbReference type="PROSITE" id="PS51192"/>
    </source>
</evidence>
<dbReference type="InterPro" id="IPR038718">
    <property type="entry name" value="SNF2-like_sf"/>
</dbReference>
<feature type="compositionally biased region" description="Low complexity" evidence="4">
    <location>
        <begin position="437"/>
        <end position="447"/>
    </location>
</feature>
<feature type="region of interest" description="Disordered" evidence="4">
    <location>
        <begin position="314"/>
        <end position="464"/>
    </location>
</feature>
<feature type="region of interest" description="Disordered" evidence="4">
    <location>
        <begin position="989"/>
        <end position="1024"/>
    </location>
</feature>
<feature type="compositionally biased region" description="Polar residues" evidence="4">
    <location>
        <begin position="992"/>
        <end position="1006"/>
    </location>
</feature>
<dbReference type="CDD" id="cd18793">
    <property type="entry name" value="SF2_C_SNF"/>
    <property type="match status" value="1"/>
</dbReference>
<dbReference type="InterPro" id="IPR018247">
    <property type="entry name" value="EF_Hand_1_Ca_BS"/>
</dbReference>
<keyword evidence="2" id="KW-0378">Hydrolase</keyword>
<dbReference type="EMBL" id="JASNQZ010000014">
    <property type="protein sequence ID" value="KAL0948242.1"/>
    <property type="molecule type" value="Genomic_DNA"/>
</dbReference>
<dbReference type="PROSITE" id="PS51194">
    <property type="entry name" value="HELICASE_CTER"/>
    <property type="match status" value="1"/>
</dbReference>
<feature type="domain" description="Helicase ATP-binding" evidence="5">
    <location>
        <begin position="231"/>
        <end position="547"/>
    </location>
</feature>
<dbReference type="Gene3D" id="3.40.50.10810">
    <property type="entry name" value="Tandem AAA-ATPase domain"/>
    <property type="match status" value="2"/>
</dbReference>
<dbReference type="Proteomes" id="UP001556367">
    <property type="component" value="Unassembled WGS sequence"/>
</dbReference>
<feature type="compositionally biased region" description="Basic and acidic residues" evidence="4">
    <location>
        <begin position="346"/>
        <end position="356"/>
    </location>
</feature>
<feature type="compositionally biased region" description="Polar residues" evidence="4">
    <location>
        <begin position="314"/>
        <end position="327"/>
    </location>
</feature>
<feature type="compositionally biased region" description="Basic and acidic residues" evidence="4">
    <location>
        <begin position="67"/>
        <end position="80"/>
    </location>
</feature>
<feature type="compositionally biased region" description="Basic and acidic residues" evidence="4">
    <location>
        <begin position="1007"/>
        <end position="1021"/>
    </location>
</feature>
<dbReference type="InterPro" id="IPR027417">
    <property type="entry name" value="P-loop_NTPase"/>
</dbReference>
<protein>
    <submittedName>
        <fullName evidence="7">Uncharacterized protein</fullName>
    </submittedName>
</protein>
<feature type="region of interest" description="Disordered" evidence="4">
    <location>
        <begin position="1"/>
        <end position="93"/>
    </location>
</feature>
<dbReference type="PROSITE" id="PS51192">
    <property type="entry name" value="HELICASE_ATP_BIND_1"/>
    <property type="match status" value="1"/>
</dbReference>
<dbReference type="InterPro" id="IPR014001">
    <property type="entry name" value="Helicase_ATP-bd"/>
</dbReference>
<dbReference type="Gene3D" id="3.40.50.300">
    <property type="entry name" value="P-loop containing nucleotide triphosphate hydrolases"/>
    <property type="match status" value="1"/>
</dbReference>
<dbReference type="InterPro" id="IPR000330">
    <property type="entry name" value="SNF2_N"/>
</dbReference>
<feature type="compositionally biased region" description="Low complexity" evidence="4">
    <location>
        <begin position="1"/>
        <end position="12"/>
    </location>
</feature>
<dbReference type="Pfam" id="PF00176">
    <property type="entry name" value="SNF2-rel_dom"/>
    <property type="match status" value="2"/>
</dbReference>
<evidence type="ECO:0000256" key="2">
    <source>
        <dbReference type="ARBA" id="ARBA00022801"/>
    </source>
</evidence>
<evidence type="ECO:0000259" key="6">
    <source>
        <dbReference type="PROSITE" id="PS51194"/>
    </source>
</evidence>
<feature type="compositionally biased region" description="Polar residues" evidence="4">
    <location>
        <begin position="19"/>
        <end position="28"/>
    </location>
</feature>
<dbReference type="Pfam" id="PF00271">
    <property type="entry name" value="Helicase_C"/>
    <property type="match status" value="1"/>
</dbReference>
<accession>A0ABR3IYA9</accession>
<dbReference type="PANTHER" id="PTHR10799">
    <property type="entry name" value="SNF2/RAD54 HELICASE FAMILY"/>
    <property type="match status" value="1"/>
</dbReference>
<dbReference type="InterPro" id="IPR049730">
    <property type="entry name" value="SNF2/RAD54-like_C"/>
</dbReference>
<dbReference type="SMART" id="SM00487">
    <property type="entry name" value="DEXDc"/>
    <property type="match status" value="1"/>
</dbReference>
<dbReference type="InterPro" id="IPR001650">
    <property type="entry name" value="Helicase_C-like"/>
</dbReference>
<name>A0ABR3IYA9_9AGAR</name>
<evidence type="ECO:0000313" key="7">
    <source>
        <dbReference type="EMBL" id="KAL0948242.1"/>
    </source>
</evidence>
<keyword evidence="1" id="KW-0547">Nucleotide-binding</keyword>
<dbReference type="SMART" id="SM00490">
    <property type="entry name" value="HELICc"/>
    <property type="match status" value="1"/>
</dbReference>
<dbReference type="SUPFAM" id="SSF52540">
    <property type="entry name" value="P-loop containing nucleoside triphosphate hydrolases"/>
    <property type="match status" value="2"/>
</dbReference>